<proteinExistence type="predicted"/>
<protein>
    <recommendedName>
        <fullName evidence="3">PIN domain-containing protein</fullName>
    </recommendedName>
</protein>
<dbReference type="Proteomes" id="UP000662873">
    <property type="component" value="Chromosome"/>
</dbReference>
<name>A0A809SEF8_9BACT</name>
<evidence type="ECO:0000313" key="1">
    <source>
        <dbReference type="EMBL" id="BBO23884.1"/>
    </source>
</evidence>
<dbReference type="EMBL" id="AP021858">
    <property type="protein sequence ID" value="BBO23884.1"/>
    <property type="molecule type" value="Genomic_DNA"/>
</dbReference>
<gene>
    <name evidence="1" type="ORF">NPRO_14790</name>
</gene>
<reference evidence="1" key="1">
    <citation type="journal article" name="DNA Res.">
        <title>The physiological potential of anammox bacteria as revealed by their core genome structure.</title>
        <authorList>
            <person name="Okubo T."/>
            <person name="Toyoda A."/>
            <person name="Fukuhara K."/>
            <person name="Uchiyama I."/>
            <person name="Harigaya Y."/>
            <person name="Kuroiwa M."/>
            <person name="Suzuki T."/>
            <person name="Murakami Y."/>
            <person name="Suwa Y."/>
            <person name="Takami H."/>
        </authorList>
    </citation>
    <scope>NUCLEOTIDE SEQUENCE</scope>
    <source>
        <strain evidence="1">317325-2</strain>
    </source>
</reference>
<organism evidence="1 2">
    <name type="scientific">Candidatus Nitrosymbiomonas proteolyticus</name>
    <dbReference type="NCBI Taxonomy" id="2608984"/>
    <lineage>
        <taxon>Bacteria</taxon>
        <taxon>Bacillati</taxon>
        <taxon>Armatimonadota</taxon>
        <taxon>Armatimonadota incertae sedis</taxon>
        <taxon>Candidatus Nitrosymbiomonas</taxon>
    </lineage>
</organism>
<evidence type="ECO:0008006" key="3">
    <source>
        <dbReference type="Google" id="ProtNLM"/>
    </source>
</evidence>
<dbReference type="KEGG" id="npy:NPRO_14790"/>
<evidence type="ECO:0000313" key="2">
    <source>
        <dbReference type="Proteomes" id="UP000662873"/>
    </source>
</evidence>
<accession>A0A809SEF8</accession>
<dbReference type="AlphaFoldDB" id="A0A809SEF8"/>
<sequence length="191" mass="21755">MPSRVFIDTNIVLEYKPLEEWDWSKLILTAPEIHVTAPVIRELDKHKYHRVKGKQDRAKKFLALLDDIPKDGTGLPRKGFRLFIYLSEMPQHLAAGYGGLSLETQDEEFIGACLYAVKYSNRPDPDYVLSEDRLVRLRAEHTPGSTLIGLEPPKEYRFNPKAPEASDHKAIALEIWRLIKEAARDDSTTGG</sequence>